<sequence>MDAAHCPSVSHKIQLSNLLCARLHAFCPLTRRRVPDDDAQHRYMEEYRSKEYRVEVLLLFGLPPGKLQSYVGGKEELEIELDK</sequence>
<name>A0AAV7HZG2_COTGL</name>
<comment type="caution">
    <text evidence="1">The sequence shown here is derived from an EMBL/GenBank/DDBJ whole genome shotgun (WGS) entry which is preliminary data.</text>
</comment>
<dbReference type="EMBL" id="JAHXZJ010002982">
    <property type="protein sequence ID" value="KAH0535762.1"/>
    <property type="molecule type" value="Genomic_DNA"/>
</dbReference>
<organism evidence="1 2">
    <name type="scientific">Cotesia glomerata</name>
    <name type="common">Lepidopteran parasitic wasp</name>
    <name type="synonym">Apanteles glomeratus</name>
    <dbReference type="NCBI Taxonomy" id="32391"/>
    <lineage>
        <taxon>Eukaryota</taxon>
        <taxon>Metazoa</taxon>
        <taxon>Ecdysozoa</taxon>
        <taxon>Arthropoda</taxon>
        <taxon>Hexapoda</taxon>
        <taxon>Insecta</taxon>
        <taxon>Pterygota</taxon>
        <taxon>Neoptera</taxon>
        <taxon>Endopterygota</taxon>
        <taxon>Hymenoptera</taxon>
        <taxon>Apocrita</taxon>
        <taxon>Ichneumonoidea</taxon>
        <taxon>Braconidae</taxon>
        <taxon>Microgastrinae</taxon>
        <taxon>Cotesia</taxon>
    </lineage>
</organism>
<dbReference type="AlphaFoldDB" id="A0AAV7HZG2"/>
<evidence type="ECO:0000313" key="1">
    <source>
        <dbReference type="EMBL" id="KAH0535762.1"/>
    </source>
</evidence>
<protein>
    <submittedName>
        <fullName evidence="1">Uncharacterized protein</fullName>
    </submittedName>
</protein>
<gene>
    <name evidence="1" type="ORF">KQX54_019020</name>
</gene>
<evidence type="ECO:0000313" key="2">
    <source>
        <dbReference type="Proteomes" id="UP000826195"/>
    </source>
</evidence>
<dbReference type="Proteomes" id="UP000826195">
    <property type="component" value="Unassembled WGS sequence"/>
</dbReference>
<keyword evidence="2" id="KW-1185">Reference proteome</keyword>
<accession>A0AAV7HZG2</accession>
<proteinExistence type="predicted"/>
<reference evidence="1 2" key="1">
    <citation type="journal article" date="2021" name="J. Hered.">
        <title>A chromosome-level genome assembly of the parasitoid wasp, Cotesia glomerata (Hymenoptera: Braconidae).</title>
        <authorList>
            <person name="Pinto B.J."/>
            <person name="Weis J.J."/>
            <person name="Gamble T."/>
            <person name="Ode P.J."/>
            <person name="Paul R."/>
            <person name="Zaspel J.M."/>
        </authorList>
    </citation>
    <scope>NUCLEOTIDE SEQUENCE [LARGE SCALE GENOMIC DNA]</scope>
    <source>
        <strain evidence="1">CgM1</strain>
    </source>
</reference>